<keyword evidence="6 12" id="KW-0479">Metal-binding</keyword>
<dbReference type="GO" id="GO:0000105">
    <property type="term" value="P:L-histidine biosynthetic process"/>
    <property type="evidence" value="ECO:0007669"/>
    <property type="project" value="TreeGrafter"/>
</dbReference>
<dbReference type="GO" id="GO:0004401">
    <property type="term" value="F:histidinol-phosphatase activity"/>
    <property type="evidence" value="ECO:0007669"/>
    <property type="project" value="UniProtKB-EC"/>
</dbReference>
<dbReference type="Gene3D" id="3.40.190.80">
    <property type="match status" value="1"/>
</dbReference>
<comment type="similarity">
    <text evidence="3">Belongs to the inositol monophosphatase superfamily.</text>
</comment>
<evidence type="ECO:0000313" key="14">
    <source>
        <dbReference type="Proteomes" id="UP000014387"/>
    </source>
</evidence>
<evidence type="ECO:0000256" key="5">
    <source>
        <dbReference type="ARBA" id="ARBA00021697"/>
    </source>
</evidence>
<dbReference type="InterPro" id="IPR000760">
    <property type="entry name" value="Inositol_monophosphatase-like"/>
</dbReference>
<feature type="binding site" evidence="12">
    <location>
        <position position="251"/>
    </location>
    <ligand>
        <name>Mg(2+)</name>
        <dbReference type="ChEBI" id="CHEBI:18420"/>
        <label>1</label>
        <note>catalytic</note>
    </ligand>
</feature>
<dbReference type="Gene3D" id="3.30.540.10">
    <property type="entry name" value="Fructose-1,6-Bisphosphatase, subunit A, domain 1"/>
    <property type="match status" value="1"/>
</dbReference>
<gene>
    <name evidence="13" type="ORF">HMPREF9238_00549</name>
</gene>
<evidence type="ECO:0000256" key="2">
    <source>
        <dbReference type="ARBA" id="ARBA00004970"/>
    </source>
</evidence>
<evidence type="ECO:0000256" key="10">
    <source>
        <dbReference type="ARBA" id="ARBA00049158"/>
    </source>
</evidence>
<comment type="pathway">
    <text evidence="2">Amino-acid biosynthesis; L-histidine biosynthesis; L-histidine from 5-phospho-alpha-D-ribose 1-diphosphate: step 8/9.</text>
</comment>
<dbReference type="PRINTS" id="PR00377">
    <property type="entry name" value="IMPHPHTASES"/>
</dbReference>
<dbReference type="Pfam" id="PF00459">
    <property type="entry name" value="Inositol_P"/>
    <property type="match status" value="1"/>
</dbReference>
<comment type="cofactor">
    <cofactor evidence="1 12">
        <name>Mg(2+)</name>
        <dbReference type="ChEBI" id="CHEBI:18420"/>
    </cofactor>
</comment>
<comment type="catalytic activity">
    <reaction evidence="10">
        <text>L-histidinol phosphate + H2O = L-histidinol + phosphate</text>
        <dbReference type="Rhea" id="RHEA:14465"/>
        <dbReference type="ChEBI" id="CHEBI:15377"/>
        <dbReference type="ChEBI" id="CHEBI:43474"/>
        <dbReference type="ChEBI" id="CHEBI:57699"/>
        <dbReference type="ChEBI" id="CHEBI:57980"/>
        <dbReference type="EC" id="3.1.3.15"/>
    </reaction>
</comment>
<feature type="binding site" evidence="12">
    <location>
        <position position="94"/>
    </location>
    <ligand>
        <name>Mg(2+)</name>
        <dbReference type="ChEBI" id="CHEBI:18420"/>
        <label>1</label>
        <note>catalytic</note>
    </ligand>
</feature>
<feature type="binding site" evidence="12">
    <location>
        <position position="96"/>
    </location>
    <ligand>
        <name>Mg(2+)</name>
        <dbReference type="ChEBI" id="CHEBI:18420"/>
        <label>1</label>
        <note>catalytic</note>
    </ligand>
</feature>
<feature type="binding site" evidence="12">
    <location>
        <position position="79"/>
    </location>
    <ligand>
        <name>Mg(2+)</name>
        <dbReference type="ChEBI" id="CHEBI:18420"/>
        <label>1</label>
        <note>catalytic</note>
    </ligand>
</feature>
<name>A0A9W5RE75_9ACTO</name>
<comment type="function">
    <text evidence="11">Catalyzes the dephosphorylation of histidinol-phosphate to histidinol, the direct precursor of histidine.</text>
</comment>
<dbReference type="PANTHER" id="PTHR43200:SF6">
    <property type="entry name" value="3'(2'),5'-BISPHOSPHATE NUCLEOTIDASE"/>
    <property type="match status" value="1"/>
</dbReference>
<evidence type="ECO:0000256" key="1">
    <source>
        <dbReference type="ARBA" id="ARBA00001946"/>
    </source>
</evidence>
<dbReference type="SUPFAM" id="SSF56655">
    <property type="entry name" value="Carbohydrate phosphatase"/>
    <property type="match status" value="1"/>
</dbReference>
<dbReference type="EMBL" id="AGWN01000001">
    <property type="protein sequence ID" value="EPD30794.1"/>
    <property type="molecule type" value="Genomic_DNA"/>
</dbReference>
<organism evidence="13 14">
    <name type="scientific">Gleimia europaea ACS-120-V-Col10b</name>
    <dbReference type="NCBI Taxonomy" id="883069"/>
    <lineage>
        <taxon>Bacteria</taxon>
        <taxon>Bacillati</taxon>
        <taxon>Actinomycetota</taxon>
        <taxon>Actinomycetes</taxon>
        <taxon>Actinomycetales</taxon>
        <taxon>Actinomycetaceae</taxon>
        <taxon>Gleimia</taxon>
    </lineage>
</organism>
<evidence type="ECO:0000256" key="6">
    <source>
        <dbReference type="ARBA" id="ARBA00022723"/>
    </source>
</evidence>
<keyword evidence="14" id="KW-1185">Reference proteome</keyword>
<comment type="caution">
    <text evidence="13">The sequence shown here is derived from an EMBL/GenBank/DDBJ whole genome shotgun (WGS) entry which is preliminary data.</text>
</comment>
<keyword evidence="8 12" id="KW-0460">Magnesium</keyword>
<evidence type="ECO:0000256" key="12">
    <source>
        <dbReference type="PIRSR" id="PIRSR600760-2"/>
    </source>
</evidence>
<dbReference type="InterPro" id="IPR051090">
    <property type="entry name" value="Inositol_monoP_superfamily"/>
</dbReference>
<evidence type="ECO:0000256" key="8">
    <source>
        <dbReference type="ARBA" id="ARBA00022842"/>
    </source>
</evidence>
<dbReference type="OrthoDB" id="9772456at2"/>
<dbReference type="RefSeq" id="WP_016443906.1">
    <property type="nucleotide sequence ID" value="NZ_KE150266.1"/>
</dbReference>
<dbReference type="PANTHER" id="PTHR43200">
    <property type="entry name" value="PHOSPHATASE"/>
    <property type="match status" value="1"/>
</dbReference>
<evidence type="ECO:0000256" key="4">
    <source>
        <dbReference type="ARBA" id="ARBA00013085"/>
    </source>
</evidence>
<dbReference type="InterPro" id="IPR020583">
    <property type="entry name" value="Inositol_monoP_metal-BS"/>
</dbReference>
<evidence type="ECO:0000256" key="3">
    <source>
        <dbReference type="ARBA" id="ARBA00009759"/>
    </source>
</evidence>
<dbReference type="EC" id="3.1.3.15" evidence="4"/>
<evidence type="ECO:0000256" key="9">
    <source>
        <dbReference type="ARBA" id="ARBA00033209"/>
    </source>
</evidence>
<sequence>MEKTLHSSGQGATTAADLKLAHALADRADAVTLDRFQSDDLKVATKADLSPVTDADRSTEAAIRELLATHRPNDSIFGEEMGVTGSSTRQWVIDPIDGTKNFLRGVPVWATLIALAQGGEVTVGVVSAPALGRRWWAGKGLGAYVGVQQALRKSSSCCDGDGDCADLPQPGAFDYTSAGQRIHVSTINRFEDASLSYSSLSGWKERGRLDHFLDLADRMWRTRAYGDFWSYMMVAEGVCDVAAEPELETYDMAALVPIVTEAGGRFTSLLGEDGPWGGTGVATNSLLHDEVLQILAWEEGR</sequence>
<dbReference type="FunFam" id="3.30.540.10:FF:000003">
    <property type="entry name" value="Inositol-1-monophosphatase"/>
    <property type="match status" value="1"/>
</dbReference>
<dbReference type="GO" id="GO:0046872">
    <property type="term" value="F:metal ion binding"/>
    <property type="evidence" value="ECO:0007669"/>
    <property type="project" value="UniProtKB-KW"/>
</dbReference>
<proteinExistence type="inferred from homology"/>
<protein>
    <recommendedName>
        <fullName evidence="5">Histidinol-phosphatase</fullName>
        <ecNumber evidence="4">3.1.3.15</ecNumber>
    </recommendedName>
    <alternativeName>
        <fullName evidence="9">Histidinol-phosphate phosphatase</fullName>
    </alternativeName>
</protein>
<dbReference type="Proteomes" id="UP000014387">
    <property type="component" value="Unassembled WGS sequence"/>
</dbReference>
<accession>A0A9W5RE75</accession>
<reference evidence="13 14" key="1">
    <citation type="submission" date="2013-05" db="EMBL/GenBank/DDBJ databases">
        <title>The Genome Sequence of Actinomyces europaeus ACS-120-V-COL10B.</title>
        <authorList>
            <consortium name="The Broad Institute Genomics Platform"/>
            <person name="Earl A."/>
            <person name="Ward D."/>
            <person name="Feldgarden M."/>
            <person name="Gevers D."/>
            <person name="Saerens B."/>
            <person name="Vaneechoutte M."/>
            <person name="Walker B."/>
            <person name="Young S."/>
            <person name="Zeng Q."/>
            <person name="Gargeya S."/>
            <person name="Fitzgerald M."/>
            <person name="Haas B."/>
            <person name="Abouelleil A."/>
            <person name="Allen A.W."/>
            <person name="Alvarado L."/>
            <person name="Arachchi H.M."/>
            <person name="Berlin A.M."/>
            <person name="Chapman S.B."/>
            <person name="Gainer-Dewar J."/>
            <person name="Goldberg J."/>
            <person name="Griggs A."/>
            <person name="Gujja S."/>
            <person name="Hansen M."/>
            <person name="Howarth C."/>
            <person name="Imamovic A."/>
            <person name="Ireland A."/>
            <person name="Larimer J."/>
            <person name="McCowan C."/>
            <person name="Murphy C."/>
            <person name="Pearson M."/>
            <person name="Poon T.W."/>
            <person name="Priest M."/>
            <person name="Roberts A."/>
            <person name="Saif S."/>
            <person name="Shea T."/>
            <person name="Sisk P."/>
            <person name="Sykes S."/>
            <person name="Wortman J."/>
            <person name="Nusbaum C."/>
            <person name="Birren B."/>
        </authorList>
    </citation>
    <scope>NUCLEOTIDE SEQUENCE [LARGE SCALE GENOMIC DNA]</scope>
    <source>
        <strain evidence="13 14">ACS-120-V-Col10b</strain>
    </source>
</reference>
<keyword evidence="7" id="KW-0378">Hydrolase</keyword>
<evidence type="ECO:0000256" key="11">
    <source>
        <dbReference type="ARBA" id="ARBA00053547"/>
    </source>
</evidence>
<evidence type="ECO:0000256" key="7">
    <source>
        <dbReference type="ARBA" id="ARBA00022801"/>
    </source>
</evidence>
<evidence type="ECO:0000313" key="13">
    <source>
        <dbReference type="EMBL" id="EPD30794.1"/>
    </source>
</evidence>
<feature type="binding site" evidence="12">
    <location>
        <position position="97"/>
    </location>
    <ligand>
        <name>Mg(2+)</name>
        <dbReference type="ChEBI" id="CHEBI:18420"/>
        <label>1</label>
        <note>catalytic</note>
    </ligand>
</feature>
<dbReference type="PROSITE" id="PS00629">
    <property type="entry name" value="IMP_1"/>
    <property type="match status" value="1"/>
</dbReference>
<dbReference type="AlphaFoldDB" id="A0A9W5RE75"/>